<gene>
    <name evidence="1" type="ORF">SAMN05216474_2056</name>
</gene>
<reference evidence="1 2" key="1">
    <citation type="submission" date="2016-10" db="EMBL/GenBank/DDBJ databases">
        <authorList>
            <person name="de Groot N.N."/>
        </authorList>
    </citation>
    <scope>NUCLEOTIDE SEQUENCE [LARGE SCALE GENOMIC DNA]</scope>
    <source>
        <strain evidence="1 2">CGMCC 1.7005</strain>
    </source>
</reference>
<dbReference type="Proteomes" id="UP000236454">
    <property type="component" value="Unassembled WGS sequence"/>
</dbReference>
<evidence type="ECO:0000313" key="1">
    <source>
        <dbReference type="EMBL" id="SFT73883.1"/>
    </source>
</evidence>
<dbReference type="STRING" id="477690.SAMN05216474_2056"/>
<name>A0A1I7AG65_9FLAO</name>
<dbReference type="AlphaFoldDB" id="A0A1I7AG65"/>
<sequence length="120" mass="13915">MNTSNISQINKALLVLKNFVELSATLLPYLDQLKEKQSITPTEQQELESIKSVFTDQEIDEQASILLLHSDIIGLIKSSFKAINDKDPFSNKKGAVNYYLSRFKKEYLRLRENWHKIELN</sequence>
<evidence type="ECO:0000313" key="2">
    <source>
        <dbReference type="Proteomes" id="UP000236454"/>
    </source>
</evidence>
<dbReference type="OrthoDB" id="1467580at2"/>
<dbReference type="EMBL" id="FPAS01000003">
    <property type="protein sequence ID" value="SFT73883.1"/>
    <property type="molecule type" value="Genomic_DNA"/>
</dbReference>
<protein>
    <submittedName>
        <fullName evidence="1">Uncharacterized protein</fullName>
    </submittedName>
</protein>
<proteinExistence type="predicted"/>
<keyword evidence="2" id="KW-1185">Reference proteome</keyword>
<accession>A0A1I7AG65</accession>
<dbReference type="RefSeq" id="WP_090249103.1">
    <property type="nucleotide sequence ID" value="NZ_FPAS01000003.1"/>
</dbReference>
<organism evidence="1 2">
    <name type="scientific">Lishizhenia tianjinensis</name>
    <dbReference type="NCBI Taxonomy" id="477690"/>
    <lineage>
        <taxon>Bacteria</taxon>
        <taxon>Pseudomonadati</taxon>
        <taxon>Bacteroidota</taxon>
        <taxon>Flavobacteriia</taxon>
        <taxon>Flavobacteriales</taxon>
        <taxon>Crocinitomicaceae</taxon>
        <taxon>Lishizhenia</taxon>
    </lineage>
</organism>